<sequence>MNTPSPLHLISSKATQQLLAELLAADALAHPEVAVRLESVGGVDAAQRVAAGEAFDAVVLGADALQRLLAGGHVRADSRVDLVHSGVAVAVRAGAPRPDIGSEAAVKAAVLAARSVGYSTGPSGVALAALFERWGITDAVRAKLVTPPPGTPVGALIARGEVELGFQQLSELMHLPGISLLGPLPDAIQIDTIFAGGVAASARQPEAARALLARLAAPATAAIKQANGMTPA</sequence>
<protein>
    <submittedName>
        <fullName evidence="1">Substrate-binding domain-containing protein</fullName>
    </submittedName>
</protein>
<dbReference type="Pfam" id="PF13531">
    <property type="entry name" value="SBP_bac_11"/>
    <property type="match status" value="1"/>
</dbReference>
<proteinExistence type="predicted"/>
<dbReference type="SUPFAM" id="SSF53850">
    <property type="entry name" value="Periplasmic binding protein-like II"/>
    <property type="match status" value="1"/>
</dbReference>
<dbReference type="RefSeq" id="WP_377482865.1">
    <property type="nucleotide sequence ID" value="NZ_JBHLTN010000018.1"/>
</dbReference>
<organism evidence="1 2">
    <name type="scientific">Ottowia pentelensis</name>
    <dbReference type="NCBI Taxonomy" id="511108"/>
    <lineage>
        <taxon>Bacteria</taxon>
        <taxon>Pseudomonadati</taxon>
        <taxon>Pseudomonadota</taxon>
        <taxon>Betaproteobacteria</taxon>
        <taxon>Burkholderiales</taxon>
        <taxon>Comamonadaceae</taxon>
        <taxon>Ottowia</taxon>
    </lineage>
</organism>
<accession>A0ABV6PVN0</accession>
<dbReference type="PANTHER" id="PTHR30632:SF11">
    <property type="entry name" value="BLR4797 PROTEIN"/>
    <property type="match status" value="1"/>
</dbReference>
<keyword evidence="2" id="KW-1185">Reference proteome</keyword>
<evidence type="ECO:0000313" key="2">
    <source>
        <dbReference type="Proteomes" id="UP001589834"/>
    </source>
</evidence>
<reference evidence="1 2" key="1">
    <citation type="submission" date="2024-09" db="EMBL/GenBank/DDBJ databases">
        <authorList>
            <person name="Sun Q."/>
            <person name="Mori K."/>
        </authorList>
    </citation>
    <scope>NUCLEOTIDE SEQUENCE [LARGE SCALE GENOMIC DNA]</scope>
    <source>
        <strain evidence="1 2">NCAIM B.02336</strain>
    </source>
</reference>
<dbReference type="InterPro" id="IPR050682">
    <property type="entry name" value="ModA/WtpA"/>
</dbReference>
<dbReference type="Proteomes" id="UP001589834">
    <property type="component" value="Unassembled WGS sequence"/>
</dbReference>
<name>A0ABV6PVN0_9BURK</name>
<evidence type="ECO:0000313" key="1">
    <source>
        <dbReference type="EMBL" id="MFC0593008.1"/>
    </source>
</evidence>
<dbReference type="PANTHER" id="PTHR30632">
    <property type="entry name" value="MOLYBDATE-BINDING PERIPLASMIC PROTEIN"/>
    <property type="match status" value="1"/>
</dbReference>
<gene>
    <name evidence="1" type="ORF">ACFFGG_10605</name>
</gene>
<dbReference type="EMBL" id="JBHLTN010000018">
    <property type="protein sequence ID" value="MFC0593008.1"/>
    <property type="molecule type" value="Genomic_DNA"/>
</dbReference>
<comment type="caution">
    <text evidence="1">The sequence shown here is derived from an EMBL/GenBank/DDBJ whole genome shotgun (WGS) entry which is preliminary data.</text>
</comment>
<dbReference type="Gene3D" id="3.40.190.10">
    <property type="entry name" value="Periplasmic binding protein-like II"/>
    <property type="match status" value="2"/>
</dbReference>